<evidence type="ECO:0000256" key="4">
    <source>
        <dbReference type="ARBA" id="ARBA00022898"/>
    </source>
</evidence>
<evidence type="ECO:0000313" key="6">
    <source>
        <dbReference type="EMBL" id="MBE0465064.1"/>
    </source>
</evidence>
<comment type="subunit">
    <text evidence="3">Homotetramer.</text>
</comment>
<feature type="domain" description="Aromatic amino acid beta-eliminating lyase/threonine aldolase" evidence="5">
    <location>
        <begin position="3"/>
        <end position="283"/>
    </location>
</feature>
<dbReference type="Proteomes" id="UP001645038">
    <property type="component" value="Unassembled WGS sequence"/>
</dbReference>
<dbReference type="InterPro" id="IPR001597">
    <property type="entry name" value="ArAA_b-elim_lyase/Thr_aldolase"/>
</dbReference>
<gene>
    <name evidence="6" type="primary">ltaE</name>
    <name evidence="6" type="ORF">EI547_16640</name>
</gene>
<dbReference type="Pfam" id="PF01212">
    <property type="entry name" value="Beta_elim_lyase"/>
    <property type="match status" value="1"/>
</dbReference>
<dbReference type="NCBIfam" id="NF041359">
    <property type="entry name" value="GntG_guanitoxin"/>
    <property type="match status" value="1"/>
</dbReference>
<evidence type="ECO:0000259" key="5">
    <source>
        <dbReference type="Pfam" id="PF01212"/>
    </source>
</evidence>
<evidence type="ECO:0000256" key="3">
    <source>
        <dbReference type="ARBA" id="ARBA00011881"/>
    </source>
</evidence>
<sequence length="335" mass="36162">MIDLRSDTVTRPSPAMLEAMMSAQVGDDVWGDDPTVNAFQKNLAAITGKQAALLFPSGTQSNLVGLMAHCERGDEYIVGQSAHTYRYEGGGAAVLGSIQPQPIENASDGSLPLEKISAAIKADDFHFARTRLLTLENTIGGKVLPEDYVRQATEFARSRGLSTHLDGARLFNAAVASQASLEQLCTPFDSVSLCFSKGMGTPIGSALVGSQAFIERARRWRKVVGGGMRQAGIIAAACQYALDHHMDDLAKDHQRATRLAQGLAALPGVEITSQATNMVFVSIPDEHVAPLSTWLKGHGILIELLYATRLVVHRDIDDADIDKVLEVMEAYFKQQ</sequence>
<keyword evidence="6" id="KW-0456">Lyase</keyword>
<dbReference type="InterPro" id="IPR023603">
    <property type="entry name" value="Low_specificity_L-TA-like"/>
</dbReference>
<evidence type="ECO:0000256" key="1">
    <source>
        <dbReference type="ARBA" id="ARBA00001933"/>
    </source>
</evidence>
<accession>A0ABR9G2F0</accession>
<dbReference type="GO" id="GO:0016829">
    <property type="term" value="F:lyase activity"/>
    <property type="evidence" value="ECO:0007669"/>
    <property type="project" value="UniProtKB-KW"/>
</dbReference>
<dbReference type="PIRSF" id="PIRSF017617">
    <property type="entry name" value="Thr_aldolase"/>
    <property type="match status" value="1"/>
</dbReference>
<dbReference type="Gene3D" id="3.90.1150.10">
    <property type="entry name" value="Aspartate Aminotransferase, domain 1"/>
    <property type="match status" value="1"/>
</dbReference>
<dbReference type="RefSeq" id="WP_192539507.1">
    <property type="nucleotide sequence ID" value="NZ_RRZB01000058.1"/>
</dbReference>
<dbReference type="InterPro" id="IPR015421">
    <property type="entry name" value="PyrdxlP-dep_Trfase_major"/>
</dbReference>
<comment type="similarity">
    <text evidence="2">Belongs to the threonine aldolase family.</text>
</comment>
<dbReference type="CDD" id="cd06502">
    <property type="entry name" value="TA_like"/>
    <property type="match status" value="1"/>
</dbReference>
<protein>
    <submittedName>
        <fullName evidence="6">Low-specificity L-threonine aldolase</fullName>
        <ecNumber evidence="6">4.1.2.48</ecNumber>
    </submittedName>
</protein>
<keyword evidence="7" id="KW-1185">Reference proteome</keyword>
<organism evidence="6 7">
    <name type="scientific">Halomonas colorata</name>
    <dbReference type="NCBI Taxonomy" id="2742615"/>
    <lineage>
        <taxon>Bacteria</taxon>
        <taxon>Pseudomonadati</taxon>
        <taxon>Pseudomonadota</taxon>
        <taxon>Gammaproteobacteria</taxon>
        <taxon>Oceanospirillales</taxon>
        <taxon>Halomonadaceae</taxon>
        <taxon>Halomonas</taxon>
    </lineage>
</organism>
<dbReference type="SUPFAM" id="SSF53383">
    <property type="entry name" value="PLP-dependent transferases"/>
    <property type="match status" value="1"/>
</dbReference>
<evidence type="ECO:0000313" key="7">
    <source>
        <dbReference type="Proteomes" id="UP001645038"/>
    </source>
</evidence>
<keyword evidence="4" id="KW-0663">Pyridoxal phosphate</keyword>
<name>A0ABR9G2F0_9GAMM</name>
<reference evidence="6 7" key="1">
    <citation type="submission" date="2020-07" db="EMBL/GenBank/DDBJ databases">
        <title>Halophilic bacteria isolated from french cheeses.</title>
        <authorList>
            <person name="Kothe C.I."/>
            <person name="Farah-Kraiem B."/>
            <person name="Renault P."/>
            <person name="Dridi B."/>
        </authorList>
    </citation>
    <scope>NUCLEOTIDE SEQUENCE [LARGE SCALE GENOMIC DNA]</scope>
    <source>
        <strain evidence="6 7">FME20</strain>
    </source>
</reference>
<dbReference type="PANTHER" id="PTHR48097:SF9">
    <property type="entry name" value="L-THREONINE ALDOLASE"/>
    <property type="match status" value="1"/>
</dbReference>
<dbReference type="InterPro" id="IPR015424">
    <property type="entry name" value="PyrdxlP-dep_Trfase"/>
</dbReference>
<dbReference type="EC" id="4.1.2.48" evidence="6"/>
<comment type="caution">
    <text evidence="6">The sequence shown here is derived from an EMBL/GenBank/DDBJ whole genome shotgun (WGS) entry which is preliminary data.</text>
</comment>
<dbReference type="EMBL" id="RRZB01000058">
    <property type="protein sequence ID" value="MBE0465064.1"/>
    <property type="molecule type" value="Genomic_DNA"/>
</dbReference>
<comment type="cofactor">
    <cofactor evidence="1">
        <name>pyridoxal 5'-phosphate</name>
        <dbReference type="ChEBI" id="CHEBI:597326"/>
    </cofactor>
</comment>
<dbReference type="PANTHER" id="PTHR48097">
    <property type="entry name" value="L-THREONINE ALDOLASE-RELATED"/>
    <property type="match status" value="1"/>
</dbReference>
<evidence type="ECO:0000256" key="2">
    <source>
        <dbReference type="ARBA" id="ARBA00006966"/>
    </source>
</evidence>
<dbReference type="InterPro" id="IPR015422">
    <property type="entry name" value="PyrdxlP-dep_Trfase_small"/>
</dbReference>
<dbReference type="NCBIfam" id="NF007825">
    <property type="entry name" value="PRK10534.1"/>
    <property type="match status" value="1"/>
</dbReference>
<dbReference type="Gene3D" id="3.40.640.10">
    <property type="entry name" value="Type I PLP-dependent aspartate aminotransferase-like (Major domain)"/>
    <property type="match status" value="1"/>
</dbReference>
<proteinExistence type="inferred from homology"/>